<keyword evidence="3 5" id="KW-1133">Transmembrane helix</keyword>
<sequence>MAATVTPLTGLVMLLQDVPSTIAVVLTIPLIPIFMILIGKMTQQHSADRLEAMERLGAQVLDLIAGLPTLKALGREIGPGRRVRELGRAYNRTTMATLRVAFLSGAVLEFLTTLSVAIIAVEVGFRLLFGHMDLATGLLVIMIAPEVYQPLRQVGFQFHASANGMAA</sequence>
<keyword evidence="2 5" id="KW-0812">Transmembrane</keyword>
<feature type="non-terminal residue" evidence="7">
    <location>
        <position position="167"/>
    </location>
</feature>
<organism evidence="7 8">
    <name type="scientific">Actinomyces urogenitalis DORA_12</name>
    <dbReference type="NCBI Taxonomy" id="1403939"/>
    <lineage>
        <taxon>Bacteria</taxon>
        <taxon>Bacillati</taxon>
        <taxon>Actinomycetota</taxon>
        <taxon>Actinomycetes</taxon>
        <taxon>Actinomycetales</taxon>
        <taxon>Actinomycetaceae</taxon>
        <taxon>Actinomyces</taxon>
    </lineage>
</organism>
<dbReference type="PROSITE" id="PS50929">
    <property type="entry name" value="ABC_TM1F"/>
    <property type="match status" value="1"/>
</dbReference>
<comment type="subcellular location">
    <subcellularLocation>
        <location evidence="1">Cell membrane</location>
        <topology evidence="1">Multi-pass membrane protein</topology>
    </subcellularLocation>
</comment>
<evidence type="ECO:0000313" key="7">
    <source>
        <dbReference type="EMBL" id="ETJ04033.1"/>
    </source>
</evidence>
<dbReference type="InterPro" id="IPR011527">
    <property type="entry name" value="ABC1_TM_dom"/>
</dbReference>
<accession>W1VDB7</accession>
<evidence type="ECO:0000256" key="3">
    <source>
        <dbReference type="ARBA" id="ARBA00022989"/>
    </source>
</evidence>
<dbReference type="GO" id="GO:0140359">
    <property type="term" value="F:ABC-type transporter activity"/>
    <property type="evidence" value="ECO:0007669"/>
    <property type="project" value="InterPro"/>
</dbReference>
<feature type="transmembrane region" description="Helical" evidence="5">
    <location>
        <begin position="20"/>
        <end position="39"/>
    </location>
</feature>
<dbReference type="SUPFAM" id="SSF90123">
    <property type="entry name" value="ABC transporter transmembrane region"/>
    <property type="match status" value="1"/>
</dbReference>
<dbReference type="GO" id="GO:0005524">
    <property type="term" value="F:ATP binding"/>
    <property type="evidence" value="ECO:0007669"/>
    <property type="project" value="InterPro"/>
</dbReference>
<comment type="caution">
    <text evidence="7">The sequence shown here is derived from an EMBL/GenBank/DDBJ whole genome shotgun (WGS) entry which is preliminary data.</text>
</comment>
<dbReference type="GO" id="GO:0005886">
    <property type="term" value="C:plasma membrane"/>
    <property type="evidence" value="ECO:0007669"/>
    <property type="project" value="UniProtKB-SubCell"/>
</dbReference>
<keyword evidence="4 5" id="KW-0472">Membrane</keyword>
<proteinExistence type="predicted"/>
<evidence type="ECO:0000313" key="8">
    <source>
        <dbReference type="Proteomes" id="UP000018852"/>
    </source>
</evidence>
<evidence type="ECO:0000259" key="6">
    <source>
        <dbReference type="PROSITE" id="PS50929"/>
    </source>
</evidence>
<dbReference type="Gene3D" id="1.20.1560.10">
    <property type="entry name" value="ABC transporter type 1, transmembrane domain"/>
    <property type="match status" value="1"/>
</dbReference>
<dbReference type="AlphaFoldDB" id="W1VDB7"/>
<reference evidence="7 8" key="1">
    <citation type="submission" date="2013-12" db="EMBL/GenBank/DDBJ databases">
        <title>A Varibaculum cambriense genome reconstructed from a premature infant gut community with otherwise low bacterial novelty that shifts toward anaerobic metabolism during the third week of life.</title>
        <authorList>
            <person name="Brown C.T."/>
            <person name="Sharon I."/>
            <person name="Thomas B.C."/>
            <person name="Castelle C.J."/>
            <person name="Morowitz M.J."/>
            <person name="Banfield J.F."/>
        </authorList>
    </citation>
    <scope>NUCLEOTIDE SEQUENCE [LARGE SCALE GENOMIC DNA]</scope>
    <source>
        <strain evidence="8">DORA_12</strain>
    </source>
</reference>
<dbReference type="Pfam" id="PF00664">
    <property type="entry name" value="ABC_membrane"/>
    <property type="match status" value="1"/>
</dbReference>
<feature type="domain" description="ABC transmembrane type-1" evidence="6">
    <location>
        <begin position="1"/>
        <end position="163"/>
    </location>
</feature>
<dbReference type="CDD" id="cd18584">
    <property type="entry name" value="ABC_6TM_AarD_CydD"/>
    <property type="match status" value="1"/>
</dbReference>
<dbReference type="EMBL" id="AZLV01000756">
    <property type="protein sequence ID" value="ETJ04033.1"/>
    <property type="molecule type" value="Genomic_DNA"/>
</dbReference>
<dbReference type="InterPro" id="IPR036640">
    <property type="entry name" value="ABC1_TM_sf"/>
</dbReference>
<evidence type="ECO:0000256" key="5">
    <source>
        <dbReference type="SAM" id="Phobius"/>
    </source>
</evidence>
<evidence type="ECO:0000256" key="1">
    <source>
        <dbReference type="ARBA" id="ARBA00004651"/>
    </source>
</evidence>
<gene>
    <name evidence="7" type="ORF">Q605_AUC00756G0001</name>
</gene>
<feature type="transmembrane region" description="Helical" evidence="5">
    <location>
        <begin position="100"/>
        <end position="121"/>
    </location>
</feature>
<protein>
    <submittedName>
        <fullName evidence="7">ABC superfamily ATP binding cassette transporter CydD protein</fullName>
    </submittedName>
</protein>
<name>W1VDB7_9ACTO</name>
<evidence type="ECO:0000256" key="2">
    <source>
        <dbReference type="ARBA" id="ARBA00022692"/>
    </source>
</evidence>
<dbReference type="Proteomes" id="UP000018852">
    <property type="component" value="Unassembled WGS sequence"/>
</dbReference>
<evidence type="ECO:0000256" key="4">
    <source>
        <dbReference type="ARBA" id="ARBA00023136"/>
    </source>
</evidence>